<keyword evidence="2" id="KW-0902">Two-component regulatory system</keyword>
<comment type="caution">
    <text evidence="9">The sequence shown here is derived from an EMBL/GenBank/DDBJ whole genome shotgun (WGS) entry which is preliminary data.</text>
</comment>
<name>A0ABU9TVT6_9GAMM</name>
<dbReference type="RefSeq" id="WP_342855022.1">
    <property type="nucleotide sequence ID" value="NZ_JBBMRA010000020.1"/>
</dbReference>
<dbReference type="InterPro" id="IPR039420">
    <property type="entry name" value="WalR-like"/>
</dbReference>
<evidence type="ECO:0000313" key="9">
    <source>
        <dbReference type="EMBL" id="MEM5537823.1"/>
    </source>
</evidence>
<feature type="modified residue" description="4-aspartylphosphate" evidence="6">
    <location>
        <position position="58"/>
    </location>
</feature>
<evidence type="ECO:0000259" key="8">
    <source>
        <dbReference type="PROSITE" id="PS50110"/>
    </source>
</evidence>
<dbReference type="PANTHER" id="PTHR48111">
    <property type="entry name" value="REGULATOR OF RPOS"/>
    <property type="match status" value="1"/>
</dbReference>
<dbReference type="SUPFAM" id="SSF52172">
    <property type="entry name" value="CheY-like"/>
    <property type="match status" value="1"/>
</dbReference>
<feature type="domain" description="HTH luxR-type" evidence="7">
    <location>
        <begin position="235"/>
        <end position="300"/>
    </location>
</feature>
<evidence type="ECO:0000256" key="2">
    <source>
        <dbReference type="ARBA" id="ARBA00023012"/>
    </source>
</evidence>
<evidence type="ECO:0000256" key="6">
    <source>
        <dbReference type="PROSITE-ProRule" id="PRU00169"/>
    </source>
</evidence>
<dbReference type="Proteomes" id="UP001449225">
    <property type="component" value="Unassembled WGS sequence"/>
</dbReference>
<feature type="domain" description="Response regulatory" evidence="8">
    <location>
        <begin position="9"/>
        <end position="125"/>
    </location>
</feature>
<dbReference type="Gene3D" id="1.10.10.10">
    <property type="entry name" value="Winged helix-like DNA-binding domain superfamily/Winged helix DNA-binding domain"/>
    <property type="match status" value="1"/>
</dbReference>
<evidence type="ECO:0000313" key="10">
    <source>
        <dbReference type="Proteomes" id="UP001449225"/>
    </source>
</evidence>
<protein>
    <submittedName>
        <fullName evidence="9">Response regulator transcription factor</fullName>
    </submittedName>
</protein>
<dbReference type="EMBL" id="JBBMRA010000020">
    <property type="protein sequence ID" value="MEM5537823.1"/>
    <property type="molecule type" value="Genomic_DNA"/>
</dbReference>
<dbReference type="PROSITE" id="PS50043">
    <property type="entry name" value="HTH_LUXR_2"/>
    <property type="match status" value="1"/>
</dbReference>
<dbReference type="Gene3D" id="3.40.50.2300">
    <property type="match status" value="1"/>
</dbReference>
<keyword evidence="3" id="KW-0805">Transcription regulation</keyword>
<evidence type="ECO:0000256" key="3">
    <source>
        <dbReference type="ARBA" id="ARBA00023015"/>
    </source>
</evidence>
<dbReference type="PANTHER" id="PTHR48111:SF1">
    <property type="entry name" value="TWO-COMPONENT RESPONSE REGULATOR ORR33"/>
    <property type="match status" value="1"/>
</dbReference>
<gene>
    <name evidence="9" type="ORF">WNY58_15665</name>
</gene>
<keyword evidence="5" id="KW-0804">Transcription</keyword>
<evidence type="ECO:0000259" key="7">
    <source>
        <dbReference type="PROSITE" id="PS50043"/>
    </source>
</evidence>
<evidence type="ECO:0000256" key="5">
    <source>
        <dbReference type="ARBA" id="ARBA00023163"/>
    </source>
</evidence>
<dbReference type="Pfam" id="PF00196">
    <property type="entry name" value="GerE"/>
    <property type="match status" value="1"/>
</dbReference>
<accession>A0ABU9TVT6</accession>
<dbReference type="InterPro" id="IPR000792">
    <property type="entry name" value="Tscrpt_reg_LuxR_C"/>
</dbReference>
<dbReference type="PRINTS" id="PR00038">
    <property type="entry name" value="HTHLUXR"/>
</dbReference>
<keyword evidence="10" id="KW-1185">Reference proteome</keyword>
<evidence type="ECO:0000256" key="1">
    <source>
        <dbReference type="ARBA" id="ARBA00022553"/>
    </source>
</evidence>
<keyword evidence="4" id="KW-0238">DNA-binding</keyword>
<dbReference type="InterPro" id="IPR011006">
    <property type="entry name" value="CheY-like_superfamily"/>
</dbReference>
<dbReference type="InterPro" id="IPR001789">
    <property type="entry name" value="Sig_transdc_resp-reg_receiver"/>
</dbReference>
<sequence length="303" mass="32956">MKAALGKEIVLVVDDSPDALSLINDALEHAGMDVLVALEGRQALTIAQRIRPDIILLDAIMPNMDGFETCLALKADPTLASIPVIFMTGLTDTCDVVRGLEAGGVDYLTKPINPNELLARMRVHLANARQAVSVESALDSSGQHLVTVNAHGVMLWGTPQAHALLAKAEIDSLRQAKELAPQIQRWLQQPELAQSQALKVKQLSYPLELKLVAYQSSDEVLVRLIDGNRPTGSALLKSKLSITERESEVLHWIANGKTNREIAEILEMSPRTVNKHLEQLFPKLGVENRTAAAGVALRVLASE</sequence>
<reference evidence="9 10" key="1">
    <citation type="submission" date="2024-03" db="EMBL/GenBank/DDBJ databases">
        <title>Community enrichment and isolation of bacterial strains for fucoidan degradation.</title>
        <authorList>
            <person name="Sichert A."/>
        </authorList>
    </citation>
    <scope>NUCLEOTIDE SEQUENCE [LARGE SCALE GENOMIC DNA]</scope>
    <source>
        <strain evidence="9 10">AS76</strain>
    </source>
</reference>
<evidence type="ECO:0000256" key="4">
    <source>
        <dbReference type="ARBA" id="ARBA00023125"/>
    </source>
</evidence>
<dbReference type="SMART" id="SM00448">
    <property type="entry name" value="REC"/>
    <property type="match status" value="1"/>
</dbReference>
<keyword evidence="1 6" id="KW-0597">Phosphoprotein</keyword>
<dbReference type="InterPro" id="IPR016032">
    <property type="entry name" value="Sig_transdc_resp-reg_C-effctor"/>
</dbReference>
<dbReference type="SUPFAM" id="SSF46894">
    <property type="entry name" value="C-terminal effector domain of the bipartite response regulators"/>
    <property type="match status" value="1"/>
</dbReference>
<dbReference type="PROSITE" id="PS50110">
    <property type="entry name" value="RESPONSE_REGULATORY"/>
    <property type="match status" value="1"/>
</dbReference>
<organism evidence="9 10">
    <name type="scientific">Neptuniibacter pectenicola</name>
    <dbReference type="NCBI Taxonomy" id="1806669"/>
    <lineage>
        <taxon>Bacteria</taxon>
        <taxon>Pseudomonadati</taxon>
        <taxon>Pseudomonadota</taxon>
        <taxon>Gammaproteobacteria</taxon>
        <taxon>Oceanospirillales</taxon>
        <taxon>Oceanospirillaceae</taxon>
        <taxon>Neptuniibacter</taxon>
    </lineage>
</organism>
<dbReference type="CDD" id="cd06170">
    <property type="entry name" value="LuxR_C_like"/>
    <property type="match status" value="1"/>
</dbReference>
<dbReference type="CDD" id="cd19920">
    <property type="entry name" value="REC_PA4781-like"/>
    <property type="match status" value="1"/>
</dbReference>
<dbReference type="Pfam" id="PF00072">
    <property type="entry name" value="Response_reg"/>
    <property type="match status" value="1"/>
</dbReference>
<dbReference type="SMART" id="SM00421">
    <property type="entry name" value="HTH_LUXR"/>
    <property type="match status" value="1"/>
</dbReference>
<dbReference type="InterPro" id="IPR036388">
    <property type="entry name" value="WH-like_DNA-bd_sf"/>
</dbReference>
<proteinExistence type="predicted"/>